<organism evidence="1 2">
    <name type="scientific">Daphnia sinensis</name>
    <dbReference type="NCBI Taxonomy" id="1820382"/>
    <lineage>
        <taxon>Eukaryota</taxon>
        <taxon>Metazoa</taxon>
        <taxon>Ecdysozoa</taxon>
        <taxon>Arthropoda</taxon>
        <taxon>Crustacea</taxon>
        <taxon>Branchiopoda</taxon>
        <taxon>Diplostraca</taxon>
        <taxon>Cladocera</taxon>
        <taxon>Anomopoda</taxon>
        <taxon>Daphniidae</taxon>
        <taxon>Daphnia</taxon>
        <taxon>Daphnia similis group</taxon>
    </lineage>
</organism>
<name>A0AAD5PQ53_9CRUS</name>
<dbReference type="AlphaFoldDB" id="A0AAD5PQ53"/>
<keyword evidence="2" id="KW-1185">Reference proteome</keyword>
<accession>A0AAD5PQ53</accession>
<gene>
    <name evidence="1" type="ORF">GHT06_020362</name>
</gene>
<protein>
    <submittedName>
        <fullName evidence="1">Uncharacterized protein</fullName>
    </submittedName>
</protein>
<dbReference type="EMBL" id="WJBH02000008">
    <property type="protein sequence ID" value="KAI9555062.1"/>
    <property type="molecule type" value="Genomic_DNA"/>
</dbReference>
<evidence type="ECO:0000313" key="1">
    <source>
        <dbReference type="EMBL" id="KAI9555062.1"/>
    </source>
</evidence>
<reference evidence="1 2" key="1">
    <citation type="submission" date="2022-05" db="EMBL/GenBank/DDBJ databases">
        <title>A multi-omics perspective on studying reproductive biology in Daphnia sinensis.</title>
        <authorList>
            <person name="Jia J."/>
        </authorList>
    </citation>
    <scope>NUCLEOTIDE SEQUENCE [LARGE SCALE GENOMIC DNA]</scope>
    <source>
        <strain evidence="1 2">WSL</strain>
    </source>
</reference>
<comment type="caution">
    <text evidence="1">The sequence shown here is derived from an EMBL/GenBank/DDBJ whole genome shotgun (WGS) entry which is preliminary data.</text>
</comment>
<dbReference type="Proteomes" id="UP000820818">
    <property type="component" value="Linkage Group LG8"/>
</dbReference>
<proteinExistence type="predicted"/>
<sequence length="260" mass="30062">MQAVILTASQLSLPELLLQIQASQKVAAFFLNLPPVSVSPPSQFRPPVEPISQPQAADPTPCRLRLNFFFIPQYCKLVYLATWLHHGHVPACQILVFRVIGTEMILELAARVDQQIPETERLVPPKNEFNQSRRHVDYGRLSILKHLKTQIHSRVQQVRDAYFLYNQGLWEAKKSMTDTYTYIIDIEIYVRGVSQQLMKNLSSQRMNIVTINSRKHVRWIEILIDIDSIPLELYHQLGARLHLNIILDHSSRVDVIHHPL</sequence>
<evidence type="ECO:0000313" key="2">
    <source>
        <dbReference type="Proteomes" id="UP000820818"/>
    </source>
</evidence>